<organism evidence="9 10">
    <name type="scientific">Brevibacillus centrosporus</name>
    <dbReference type="NCBI Taxonomy" id="54910"/>
    <lineage>
        <taxon>Bacteria</taxon>
        <taxon>Bacillati</taxon>
        <taxon>Bacillota</taxon>
        <taxon>Bacilli</taxon>
        <taxon>Bacillales</taxon>
        <taxon>Paenibacillaceae</taxon>
        <taxon>Brevibacillus</taxon>
    </lineage>
</organism>
<proteinExistence type="inferred from homology"/>
<evidence type="ECO:0000256" key="5">
    <source>
        <dbReference type="ARBA" id="ARBA00022741"/>
    </source>
</evidence>
<dbReference type="InterPro" id="IPR003439">
    <property type="entry name" value="ABC_transporter-like_ATP-bd"/>
</dbReference>
<evidence type="ECO:0000256" key="6">
    <source>
        <dbReference type="ARBA" id="ARBA00022840"/>
    </source>
</evidence>
<dbReference type="GO" id="GO:0016887">
    <property type="term" value="F:ATP hydrolysis activity"/>
    <property type="evidence" value="ECO:0007669"/>
    <property type="project" value="InterPro"/>
</dbReference>
<evidence type="ECO:0000256" key="7">
    <source>
        <dbReference type="ARBA" id="ARBA00023136"/>
    </source>
</evidence>
<dbReference type="NCBIfam" id="TIGR01727">
    <property type="entry name" value="oligo_HPY"/>
    <property type="match status" value="1"/>
</dbReference>
<dbReference type="PROSITE" id="PS00211">
    <property type="entry name" value="ABC_TRANSPORTER_1"/>
    <property type="match status" value="1"/>
</dbReference>
<dbReference type="Gene3D" id="3.40.50.300">
    <property type="entry name" value="P-loop containing nucleotide triphosphate hydrolases"/>
    <property type="match status" value="1"/>
</dbReference>
<dbReference type="FunFam" id="3.40.50.300:FF:000016">
    <property type="entry name" value="Oligopeptide ABC transporter ATP-binding component"/>
    <property type="match status" value="1"/>
</dbReference>
<evidence type="ECO:0000259" key="8">
    <source>
        <dbReference type="PROSITE" id="PS50893"/>
    </source>
</evidence>
<dbReference type="SUPFAM" id="SSF52540">
    <property type="entry name" value="P-loop containing nucleoside triphosphate hydrolases"/>
    <property type="match status" value="1"/>
</dbReference>
<evidence type="ECO:0000256" key="4">
    <source>
        <dbReference type="ARBA" id="ARBA00022475"/>
    </source>
</evidence>
<evidence type="ECO:0000313" key="9">
    <source>
        <dbReference type="EMBL" id="SFK84554.1"/>
    </source>
</evidence>
<dbReference type="RefSeq" id="WP_092275893.1">
    <property type="nucleotide sequence ID" value="NZ_FORT01000021.1"/>
</dbReference>
<keyword evidence="5" id="KW-0547">Nucleotide-binding</keyword>
<dbReference type="InterPro" id="IPR003593">
    <property type="entry name" value="AAA+_ATPase"/>
</dbReference>
<dbReference type="PROSITE" id="PS50893">
    <property type="entry name" value="ABC_TRANSPORTER_2"/>
    <property type="match status" value="1"/>
</dbReference>
<feature type="domain" description="ABC transporter" evidence="8">
    <location>
        <begin position="5"/>
        <end position="256"/>
    </location>
</feature>
<keyword evidence="10" id="KW-1185">Reference proteome</keyword>
<dbReference type="GO" id="GO:0005886">
    <property type="term" value="C:plasma membrane"/>
    <property type="evidence" value="ECO:0007669"/>
    <property type="project" value="UniProtKB-SubCell"/>
</dbReference>
<keyword evidence="6 9" id="KW-0067">ATP-binding</keyword>
<keyword evidence="3" id="KW-0813">Transport</keyword>
<protein>
    <submittedName>
        <fullName evidence="9">Peptide/nickel transport system ATP-binding protein/oligopeptide transport system ATP-binding protein</fullName>
    </submittedName>
</protein>
<comment type="similarity">
    <text evidence="2">Belongs to the ABC transporter superfamily.</text>
</comment>
<dbReference type="SMART" id="SM00382">
    <property type="entry name" value="AAA"/>
    <property type="match status" value="1"/>
</dbReference>
<dbReference type="InterPro" id="IPR050388">
    <property type="entry name" value="ABC_Ni/Peptide_Import"/>
</dbReference>
<dbReference type="PANTHER" id="PTHR43297:SF2">
    <property type="entry name" value="DIPEPTIDE TRANSPORT ATP-BINDING PROTEIN DPPD"/>
    <property type="match status" value="1"/>
</dbReference>
<dbReference type="Proteomes" id="UP000198915">
    <property type="component" value="Unassembled WGS sequence"/>
</dbReference>
<dbReference type="GO" id="GO:0015833">
    <property type="term" value="P:peptide transport"/>
    <property type="evidence" value="ECO:0007669"/>
    <property type="project" value="InterPro"/>
</dbReference>
<name>A0A1I4CTC8_9BACL</name>
<reference evidence="10" key="1">
    <citation type="submission" date="2016-10" db="EMBL/GenBank/DDBJ databases">
        <authorList>
            <person name="Varghese N."/>
            <person name="Submissions S."/>
        </authorList>
    </citation>
    <scope>NUCLEOTIDE SEQUENCE [LARGE SCALE GENOMIC DNA]</scope>
    <source>
        <strain evidence="10">OK042</strain>
    </source>
</reference>
<evidence type="ECO:0000256" key="3">
    <source>
        <dbReference type="ARBA" id="ARBA00022448"/>
    </source>
</evidence>
<dbReference type="Pfam" id="PF00005">
    <property type="entry name" value="ABC_tran"/>
    <property type="match status" value="1"/>
</dbReference>
<dbReference type="AlphaFoldDB" id="A0A1I4CTC8"/>
<dbReference type="InterPro" id="IPR013563">
    <property type="entry name" value="Oligopep_ABC_C"/>
</dbReference>
<dbReference type="InterPro" id="IPR027417">
    <property type="entry name" value="P-loop_NTPase"/>
</dbReference>
<dbReference type="GO" id="GO:0005524">
    <property type="term" value="F:ATP binding"/>
    <property type="evidence" value="ECO:0007669"/>
    <property type="project" value="UniProtKB-KW"/>
</dbReference>
<evidence type="ECO:0000256" key="1">
    <source>
        <dbReference type="ARBA" id="ARBA00004202"/>
    </source>
</evidence>
<dbReference type="Pfam" id="PF08352">
    <property type="entry name" value="oligo_HPY"/>
    <property type="match status" value="1"/>
</dbReference>
<evidence type="ECO:0000256" key="2">
    <source>
        <dbReference type="ARBA" id="ARBA00005417"/>
    </source>
</evidence>
<dbReference type="CDD" id="cd03257">
    <property type="entry name" value="ABC_NikE_OppD_transporters"/>
    <property type="match status" value="1"/>
</dbReference>
<dbReference type="PANTHER" id="PTHR43297">
    <property type="entry name" value="OLIGOPEPTIDE TRANSPORT ATP-BINDING PROTEIN APPD"/>
    <property type="match status" value="1"/>
</dbReference>
<comment type="subcellular location">
    <subcellularLocation>
        <location evidence="1">Cell membrane</location>
        <topology evidence="1">Peripheral membrane protein</topology>
    </subcellularLocation>
</comment>
<dbReference type="InterPro" id="IPR017871">
    <property type="entry name" value="ABC_transporter-like_CS"/>
</dbReference>
<gene>
    <name evidence="9" type="ORF">SAMN05518846_12187</name>
</gene>
<keyword evidence="4" id="KW-1003">Cell membrane</keyword>
<accession>A0A1I4CTC8</accession>
<sequence>MQPILEVDSLKVVLQTKQRTIHAVNNVTFHVRTGETVGLVGESGSGKSITCRSILQLLPTPQGKVVGGGIRFAGKDLLSYSKKKMQELRGREIGMVLQDPMSSLDPVYRVGEQLVETLRTHTKISKKDAWQKAVELLRLVGIPSPEKRVHDYPHQMSGGMRQRVMIALAICCDPKLLLADEPTTALDVTVQDQVLSLMKEIQQRLGMAILIVTHNLGVVAEMCDRVVVLYAGKVMETAATSDLFQTPRHAYTLGLIHSVPRIESEEKLEGIPGTLPDMSHAIKGCPFRERCSFATSECSFDEHTQLKEVAPGHWSACFHHERVCRQA</sequence>
<keyword evidence="7" id="KW-0472">Membrane</keyword>
<dbReference type="EMBL" id="FORT01000021">
    <property type="protein sequence ID" value="SFK84554.1"/>
    <property type="molecule type" value="Genomic_DNA"/>
</dbReference>
<evidence type="ECO:0000313" key="10">
    <source>
        <dbReference type="Proteomes" id="UP000198915"/>
    </source>
</evidence>
<dbReference type="STRING" id="1884381.SAMN05518846_12187"/>